<dbReference type="PANTHER" id="PTHR46082">
    <property type="entry name" value="ATP/GTP-BINDING PROTEIN-RELATED"/>
    <property type="match status" value="1"/>
</dbReference>
<dbReference type="GO" id="GO:0005524">
    <property type="term" value="F:ATP binding"/>
    <property type="evidence" value="ECO:0007669"/>
    <property type="project" value="InterPro"/>
</dbReference>
<name>A0A9P4GKX5_9PLEO</name>
<evidence type="ECO:0000259" key="1">
    <source>
        <dbReference type="PROSITE" id="PS50011"/>
    </source>
</evidence>
<dbReference type="RefSeq" id="XP_040789794.1">
    <property type="nucleotide sequence ID" value="XM_040930027.1"/>
</dbReference>
<dbReference type="Proteomes" id="UP000800039">
    <property type="component" value="Unassembled WGS sequence"/>
</dbReference>
<evidence type="ECO:0000313" key="2">
    <source>
        <dbReference type="EMBL" id="KAF1847231.1"/>
    </source>
</evidence>
<reference evidence="2" key="1">
    <citation type="submission" date="2020-01" db="EMBL/GenBank/DDBJ databases">
        <authorList>
            <consortium name="DOE Joint Genome Institute"/>
            <person name="Haridas S."/>
            <person name="Albert R."/>
            <person name="Binder M."/>
            <person name="Bloem J."/>
            <person name="Labutti K."/>
            <person name="Salamov A."/>
            <person name="Andreopoulos B."/>
            <person name="Baker S.E."/>
            <person name="Barry K."/>
            <person name="Bills G."/>
            <person name="Bluhm B.H."/>
            <person name="Cannon C."/>
            <person name="Castanera R."/>
            <person name="Culley D.E."/>
            <person name="Daum C."/>
            <person name="Ezra D."/>
            <person name="Gonzalez J.B."/>
            <person name="Henrissat B."/>
            <person name="Kuo A."/>
            <person name="Liang C."/>
            <person name="Lipzen A."/>
            <person name="Lutzoni F."/>
            <person name="Magnuson J."/>
            <person name="Mondo S."/>
            <person name="Nolan M."/>
            <person name="Ohm R."/>
            <person name="Pangilinan J."/>
            <person name="Park H.-J."/>
            <person name="Ramirez L."/>
            <person name="Alfaro M."/>
            <person name="Sun H."/>
            <person name="Tritt A."/>
            <person name="Yoshinaga Y."/>
            <person name="Zwiers L.-H."/>
            <person name="Turgeon B.G."/>
            <person name="Goodwin S.B."/>
            <person name="Spatafora J.W."/>
            <person name="Crous P.W."/>
            <person name="Grigoriev I.V."/>
        </authorList>
    </citation>
    <scope>NUCLEOTIDE SEQUENCE</scope>
    <source>
        <strain evidence="2">CBS 394.84</strain>
    </source>
</reference>
<dbReference type="Gene3D" id="1.25.40.10">
    <property type="entry name" value="Tetratricopeptide repeat domain"/>
    <property type="match status" value="3"/>
</dbReference>
<dbReference type="PROSITE" id="PS50011">
    <property type="entry name" value="PROTEIN_KINASE_DOM"/>
    <property type="match status" value="1"/>
</dbReference>
<dbReference type="GeneID" id="63847279"/>
<dbReference type="InterPro" id="IPR053137">
    <property type="entry name" value="NLR-like"/>
</dbReference>
<dbReference type="EMBL" id="ML976615">
    <property type="protein sequence ID" value="KAF1847231.1"/>
    <property type="molecule type" value="Genomic_DNA"/>
</dbReference>
<dbReference type="OrthoDB" id="5986190at2759"/>
<dbReference type="SMART" id="SM00220">
    <property type="entry name" value="S_TKc"/>
    <property type="match status" value="1"/>
</dbReference>
<dbReference type="Gene3D" id="1.10.510.10">
    <property type="entry name" value="Transferase(Phosphotransferase) domain 1"/>
    <property type="match status" value="1"/>
</dbReference>
<sequence length="895" mass="101530">MFDAFINEIVILGESTVREEPAVVKLQGITWDILRDDELWPALVFEKADHGDLEDFLVGEEGRKLHTLTRVRICQQIAYSVSRLHQSGVVHGDIKPANVLICKSQLGNPQAQPDSSLWVAKMTDFGYSARFQSEEQTVKLEGRSKPWDAPELTLGQRVIPKDARKTDIFSLGMLCLWTLYERYLSGIDQLPEDVALFVKECLPEAPGKNHSKIFLEKLKSNGKLIAFATLLLVHQDSAHRERAMMEQFFQSSLQRNPDDRLSELDPAKLELCEPTEDEISMVDGTFWPFGMKNNGHDSIDTSNFQFQIEKSVVGLYRADYRVRSGIRKELERKYTRTLSKDVAFQLALCYILGFGGDYNEAESQRFLHESEKSPKELQLALKDIHAWEERVDDRPGDIYTHLTTRNHIQVIDLPIMFRDLGKLEDAKTATVQELHDLQRNSGGNSRATVLLTHSLCSILSAEGKWKQLQDLSSEVILDIQNKLIPEVQVLQLGFTIFLVLAYKNLGLWDEAADLQSQVLRINTQYYGADHQTTIISMDQLALIYADQEHWDVAERLQRQAIGMMEQNFGRKNRRTLNAMNNLSMTYRGQGKLKEAESLAREVYRNRMELLGSDHPETLVTIGIIASILADQERLVEAEALERMIFQTQKKTLGPDHVDTLITMSNLSSRCLDLGDVEVAEALGKEALEIQKRVLGVEHPDTLVTMNNLSSVYSEQGNIDLAESLLQELLEVRKKTLGLPHVDTLMTMSNLASIYTSQQRLDEAESLFREVLALKQEIVGQEHGQTFLGMENLGVVLMMQGKPEKLKEAEELQNKVLTSKTKAFGVENLSTLLTMENLAVTYYTQGRATDAIELLEECRRLREKLLGADHAKTIITSLKLMEWQAEMSMESMNVVD</sequence>
<dbReference type="GO" id="GO:0004672">
    <property type="term" value="F:protein kinase activity"/>
    <property type="evidence" value="ECO:0007669"/>
    <property type="project" value="InterPro"/>
</dbReference>
<organism evidence="2 3">
    <name type="scientific">Cucurbitaria berberidis CBS 394.84</name>
    <dbReference type="NCBI Taxonomy" id="1168544"/>
    <lineage>
        <taxon>Eukaryota</taxon>
        <taxon>Fungi</taxon>
        <taxon>Dikarya</taxon>
        <taxon>Ascomycota</taxon>
        <taxon>Pezizomycotina</taxon>
        <taxon>Dothideomycetes</taxon>
        <taxon>Pleosporomycetidae</taxon>
        <taxon>Pleosporales</taxon>
        <taxon>Pleosporineae</taxon>
        <taxon>Cucurbitariaceae</taxon>
        <taxon>Cucurbitaria</taxon>
    </lineage>
</organism>
<dbReference type="Pfam" id="PF13424">
    <property type="entry name" value="TPR_12"/>
    <property type="match status" value="2"/>
</dbReference>
<feature type="domain" description="Protein kinase" evidence="1">
    <location>
        <begin position="1"/>
        <end position="276"/>
    </location>
</feature>
<evidence type="ECO:0000313" key="3">
    <source>
        <dbReference type="Proteomes" id="UP000800039"/>
    </source>
</evidence>
<dbReference type="InterPro" id="IPR011009">
    <property type="entry name" value="Kinase-like_dom_sf"/>
</dbReference>
<dbReference type="PROSITE" id="PS00108">
    <property type="entry name" value="PROTEIN_KINASE_ST"/>
    <property type="match status" value="1"/>
</dbReference>
<dbReference type="InterPro" id="IPR019734">
    <property type="entry name" value="TPR_rpt"/>
</dbReference>
<proteinExistence type="predicted"/>
<dbReference type="SUPFAM" id="SSF56112">
    <property type="entry name" value="Protein kinase-like (PK-like)"/>
    <property type="match status" value="1"/>
</dbReference>
<dbReference type="SMART" id="SM00028">
    <property type="entry name" value="TPR"/>
    <property type="match status" value="3"/>
</dbReference>
<dbReference type="SUPFAM" id="SSF48452">
    <property type="entry name" value="TPR-like"/>
    <property type="match status" value="2"/>
</dbReference>
<dbReference type="Pfam" id="PF13374">
    <property type="entry name" value="TPR_10"/>
    <property type="match status" value="4"/>
</dbReference>
<dbReference type="CDD" id="cd00180">
    <property type="entry name" value="PKc"/>
    <property type="match status" value="1"/>
</dbReference>
<accession>A0A9P4GKX5</accession>
<dbReference type="InterPro" id="IPR008271">
    <property type="entry name" value="Ser/Thr_kinase_AS"/>
</dbReference>
<dbReference type="AlphaFoldDB" id="A0A9P4GKX5"/>
<dbReference type="Pfam" id="PF00069">
    <property type="entry name" value="Pkinase"/>
    <property type="match status" value="1"/>
</dbReference>
<dbReference type="PANTHER" id="PTHR46082:SF6">
    <property type="entry name" value="AAA+ ATPASE DOMAIN-CONTAINING PROTEIN-RELATED"/>
    <property type="match status" value="1"/>
</dbReference>
<protein>
    <submittedName>
        <fullName evidence="2">TPR-like protein</fullName>
    </submittedName>
</protein>
<dbReference type="InterPro" id="IPR011990">
    <property type="entry name" value="TPR-like_helical_dom_sf"/>
</dbReference>
<comment type="caution">
    <text evidence="2">The sequence shown here is derived from an EMBL/GenBank/DDBJ whole genome shotgun (WGS) entry which is preliminary data.</text>
</comment>
<gene>
    <name evidence="2" type="ORF">K460DRAFT_306189</name>
</gene>
<keyword evidence="3" id="KW-1185">Reference proteome</keyword>
<dbReference type="InterPro" id="IPR000719">
    <property type="entry name" value="Prot_kinase_dom"/>
</dbReference>